<dbReference type="InterPro" id="IPR027417">
    <property type="entry name" value="P-loop_NTPase"/>
</dbReference>
<protein>
    <submittedName>
        <fullName evidence="2">Putative anticodon nuclease</fullName>
    </submittedName>
</protein>
<gene>
    <name evidence="2" type="ORF">CGSHi22421_01102</name>
</gene>
<evidence type="ECO:0000313" key="2">
    <source>
        <dbReference type="EMBL" id="EDJ89946.1"/>
    </source>
</evidence>
<organism evidence="2 3">
    <name type="scientific">Haemophilus influenzae R3021</name>
    <dbReference type="NCBI Taxonomy" id="375432"/>
    <lineage>
        <taxon>Bacteria</taxon>
        <taxon>Pseudomonadati</taxon>
        <taxon>Pseudomonadota</taxon>
        <taxon>Gammaproteobacteria</taxon>
        <taxon>Pasteurellales</taxon>
        <taxon>Pasteurellaceae</taxon>
        <taxon>Haemophilus</taxon>
    </lineage>
</organism>
<dbReference type="Pfam" id="PF13166">
    <property type="entry name" value="AAA_13"/>
    <property type="match status" value="1"/>
</dbReference>
<evidence type="ECO:0000313" key="3">
    <source>
        <dbReference type="Proteomes" id="UP000003798"/>
    </source>
</evidence>
<dbReference type="SUPFAM" id="SSF52540">
    <property type="entry name" value="P-loop containing nucleoside triphosphate hydrolases"/>
    <property type="match status" value="1"/>
</dbReference>
<dbReference type="Proteomes" id="UP000003798">
    <property type="component" value="Unassembled WGS sequence"/>
</dbReference>
<sequence length="536" mass="63455">MTKSLDEIAKQLKDSDKNVNLIYAFNGTGKTRLSKVFKNLIAPKENHGNEEELARRKILYFNAFTEDLFYWDNDIINDAEPKLKIQPNSFIRWLIKDQGDEDKIIGKFHHYCDEKLMPKFDIENNQITFSFARGNDTFEENIKLSKGEESNFIWSIFHTLIEQVVSELNISEPTERSINEFDELKYIFIDDPVSSLDENHLIQLAVDLAQLVKDSPNTIKFIITTHNPLFYNILHNETSRLKNKKRGTFRLEKTENNTHNLYQQNNDSPFTYQVHLFHKLEDIFKKEIQPKEFLKEFLLDIENNFKDKKEKFSNTSEYDTWLLSDKNPIYYIRDILNDNINKEIARALNKKNKNKKNEEFKLSKKTRKTLSINVVDLLNKTKMLNDNIVNVLTSGKINDKELSIFHKQINNKIKKDTFFIKKIYVSDHEFKISFFKEKNIEDCQVEKYHFNLIRNILEKLATFLGYREMKNVLPQDSSGPDPYMNRIVNLSSHSKHSGEETVYISSNDKRVLKNLVEEHIYKKYHFRSNFIKLGKI</sequence>
<dbReference type="InterPro" id="IPR026866">
    <property type="entry name" value="CR006_AAA"/>
</dbReference>
<dbReference type="EMBL" id="AAZE01000031">
    <property type="protein sequence ID" value="EDJ89946.1"/>
    <property type="molecule type" value="Genomic_DNA"/>
</dbReference>
<dbReference type="AlphaFoldDB" id="A4N748"/>
<evidence type="ECO:0000259" key="1">
    <source>
        <dbReference type="Pfam" id="PF13166"/>
    </source>
</evidence>
<reference evidence="2 3" key="1">
    <citation type="journal article" date="2007" name="Genome Biol.">
        <title>Characterization and modeling of the Haemophilus influenzae core and supragenomes based on the complete genomic sequences of Rd and 12 clinical nontypeable strains.</title>
        <authorList>
            <person name="Hogg J.S."/>
            <person name="Hu F.Z."/>
            <person name="Janto B."/>
            <person name="Boissy R."/>
            <person name="Hayes J."/>
            <person name="Keefe R."/>
            <person name="Post J.C."/>
            <person name="Ehrlich G.D."/>
        </authorList>
    </citation>
    <scope>NUCLEOTIDE SEQUENCE [LARGE SCALE GENOMIC DNA]</scope>
    <source>
        <strain evidence="2 3">R3021</strain>
    </source>
</reference>
<accession>A4N748</accession>
<feature type="domain" description="Protein CR006 P-loop" evidence="1">
    <location>
        <begin position="121"/>
        <end position="283"/>
    </location>
</feature>
<proteinExistence type="predicted"/>
<name>A4N748_HAEIF</name>